<name>A0A0P1AUP7_PLAHL</name>
<dbReference type="EMBL" id="CCYD01001572">
    <property type="protein sequence ID" value="CEG45362.1"/>
    <property type="molecule type" value="Genomic_DNA"/>
</dbReference>
<dbReference type="RefSeq" id="XP_036263336.1">
    <property type="nucleotide sequence ID" value="XM_036407075.1"/>
</dbReference>
<evidence type="ECO:0000313" key="2">
    <source>
        <dbReference type="Proteomes" id="UP000054928"/>
    </source>
</evidence>
<dbReference type="GeneID" id="59052727"/>
<dbReference type="AlphaFoldDB" id="A0A0P1AUP7"/>
<sequence length="87" mass="9577">MTPQLAVSVATTLRRRQGTKLMEKFNLATLNGGKSPFDVSSNRLLKVHKKPPQSISDKFSLDYLLGTNKAQTKEKVSSCHAVSSNLM</sequence>
<organism evidence="1 2">
    <name type="scientific">Plasmopara halstedii</name>
    <name type="common">Downy mildew of sunflower</name>
    <dbReference type="NCBI Taxonomy" id="4781"/>
    <lineage>
        <taxon>Eukaryota</taxon>
        <taxon>Sar</taxon>
        <taxon>Stramenopiles</taxon>
        <taxon>Oomycota</taxon>
        <taxon>Peronosporomycetes</taxon>
        <taxon>Peronosporales</taxon>
        <taxon>Peronosporaceae</taxon>
        <taxon>Plasmopara</taxon>
    </lineage>
</organism>
<dbReference type="Proteomes" id="UP000054928">
    <property type="component" value="Unassembled WGS sequence"/>
</dbReference>
<evidence type="ECO:0000313" key="1">
    <source>
        <dbReference type="EMBL" id="CEG45362.1"/>
    </source>
</evidence>
<reference evidence="2" key="1">
    <citation type="submission" date="2014-09" db="EMBL/GenBank/DDBJ databases">
        <authorList>
            <person name="Sharma Rahul"/>
            <person name="Thines Marco"/>
        </authorList>
    </citation>
    <scope>NUCLEOTIDE SEQUENCE [LARGE SCALE GENOMIC DNA]</scope>
</reference>
<proteinExistence type="predicted"/>
<accession>A0A0P1AUP7</accession>
<protein>
    <submittedName>
        <fullName evidence="1">Uncharacterized protein</fullName>
    </submittedName>
</protein>
<keyword evidence="2" id="KW-1185">Reference proteome</keyword>
<dbReference type="OMA" id="EKVSSCH"/>
<dbReference type="OrthoDB" id="121695at2759"/>